<evidence type="ECO:0000313" key="2">
    <source>
        <dbReference type="EMBL" id="RWY46050.1"/>
    </source>
</evidence>
<dbReference type="OrthoDB" id="797036at2"/>
<accession>A0A3S3YU29</accession>
<organism evidence="2 3">
    <name type="scientific">Mucilaginibacter gilvus</name>
    <dbReference type="NCBI Taxonomy" id="2305909"/>
    <lineage>
        <taxon>Bacteria</taxon>
        <taxon>Pseudomonadati</taxon>
        <taxon>Bacteroidota</taxon>
        <taxon>Sphingobacteriia</taxon>
        <taxon>Sphingobacteriales</taxon>
        <taxon>Sphingobacteriaceae</taxon>
        <taxon>Mucilaginibacter</taxon>
    </lineage>
</organism>
<dbReference type="Proteomes" id="UP000286701">
    <property type="component" value="Unassembled WGS sequence"/>
</dbReference>
<proteinExistence type="predicted"/>
<dbReference type="EMBL" id="SBIW01000031">
    <property type="protein sequence ID" value="RWY46050.1"/>
    <property type="molecule type" value="Genomic_DNA"/>
</dbReference>
<dbReference type="RefSeq" id="WP_128536467.1">
    <property type="nucleotide sequence ID" value="NZ_SBIW01000031.1"/>
</dbReference>
<protein>
    <submittedName>
        <fullName evidence="2">Uncharacterized protein</fullName>
    </submittedName>
</protein>
<evidence type="ECO:0000256" key="1">
    <source>
        <dbReference type="SAM" id="MobiDB-lite"/>
    </source>
</evidence>
<name>A0A3S3YU29_9SPHI</name>
<gene>
    <name evidence="2" type="ORF">EPL05_23680</name>
</gene>
<reference evidence="2 3" key="1">
    <citation type="submission" date="2019-01" db="EMBL/GenBank/DDBJ databases">
        <title>Mucilaginibacter antarcticum sp. nov., isolated from antarctic soil.</title>
        <authorList>
            <person name="Yan Y.-Q."/>
            <person name="Du Z.-J."/>
        </authorList>
    </citation>
    <scope>NUCLEOTIDE SEQUENCE [LARGE SCALE GENOMIC DNA]</scope>
    <source>
        <strain evidence="2 3">F01003</strain>
    </source>
</reference>
<comment type="caution">
    <text evidence="2">The sequence shown here is derived from an EMBL/GenBank/DDBJ whole genome shotgun (WGS) entry which is preliminary data.</text>
</comment>
<evidence type="ECO:0000313" key="3">
    <source>
        <dbReference type="Proteomes" id="UP000286701"/>
    </source>
</evidence>
<feature type="region of interest" description="Disordered" evidence="1">
    <location>
        <begin position="1"/>
        <end position="20"/>
    </location>
</feature>
<sequence>MRTLHQTMGSTTTNDPRSLPAIGLSTEELRMRLQHITEKVIKDTWAKNSYLTYYDETLCPDASYAIHAYRDRKELVKLENGEAHLVKIL</sequence>
<keyword evidence="3" id="KW-1185">Reference proteome</keyword>
<dbReference type="AlphaFoldDB" id="A0A3S3YU29"/>
<feature type="compositionally biased region" description="Polar residues" evidence="1">
    <location>
        <begin position="1"/>
        <end position="16"/>
    </location>
</feature>